<evidence type="ECO:0000313" key="1">
    <source>
        <dbReference type="EMBL" id="OIP43532.1"/>
    </source>
</evidence>
<reference evidence="1 2" key="1">
    <citation type="journal article" date="2016" name="Environ. Microbiol.">
        <title>Genomic resolution of a cold subsurface aquifer community provides metabolic insights for novel microbes adapted to high CO concentrations.</title>
        <authorList>
            <person name="Probst A.J."/>
            <person name="Castelle C.J."/>
            <person name="Singh A."/>
            <person name="Brown C.T."/>
            <person name="Anantharaman K."/>
            <person name="Sharon I."/>
            <person name="Hug L.A."/>
            <person name="Burstein D."/>
            <person name="Emerson J.B."/>
            <person name="Thomas B.C."/>
            <person name="Banfield J.F."/>
        </authorList>
    </citation>
    <scope>NUCLEOTIDE SEQUENCE [LARGE SCALE GENOMIC DNA]</scope>
    <source>
        <strain evidence="1">CG2_30_40_21</strain>
    </source>
</reference>
<dbReference type="Proteomes" id="UP000183085">
    <property type="component" value="Unassembled WGS sequence"/>
</dbReference>
<accession>A0A1J5E547</accession>
<organism evidence="1 2">
    <name type="scientific">Candidatus Desantisbacteria bacterium CG2_30_40_21</name>
    <dbReference type="NCBI Taxonomy" id="1817895"/>
    <lineage>
        <taxon>Bacteria</taxon>
        <taxon>Candidatus Desantisiibacteriota</taxon>
    </lineage>
</organism>
<evidence type="ECO:0000313" key="2">
    <source>
        <dbReference type="Proteomes" id="UP000183085"/>
    </source>
</evidence>
<sequence length="85" mass="9923">MPDIREKFGEESMWLLDLPDNEVVEVRLIMAVTDTSMDDMRLEILEKGDGWMVVRCDIAILKKILGDNRIIRVFSKNKHDKEGEM</sequence>
<proteinExistence type="predicted"/>
<protein>
    <submittedName>
        <fullName evidence="1">Uncharacterized protein</fullName>
    </submittedName>
</protein>
<dbReference type="AlphaFoldDB" id="A0A1J5E547"/>
<name>A0A1J5E547_9BACT</name>
<gene>
    <name evidence="1" type="ORF">AUJ95_00345</name>
</gene>
<comment type="caution">
    <text evidence="1">The sequence shown here is derived from an EMBL/GenBank/DDBJ whole genome shotgun (WGS) entry which is preliminary data.</text>
</comment>
<dbReference type="EMBL" id="MNYI01000013">
    <property type="protein sequence ID" value="OIP43532.1"/>
    <property type="molecule type" value="Genomic_DNA"/>
</dbReference>